<dbReference type="EMBL" id="CAJNOK010021281">
    <property type="protein sequence ID" value="CAF1329931.1"/>
    <property type="molecule type" value="Genomic_DNA"/>
</dbReference>
<dbReference type="InterPro" id="IPR008906">
    <property type="entry name" value="HATC_C_dom"/>
</dbReference>
<evidence type="ECO:0000256" key="3">
    <source>
        <dbReference type="ARBA" id="ARBA00022771"/>
    </source>
</evidence>
<comment type="caution">
    <text evidence="8">The sequence shown here is derived from an EMBL/GenBank/DDBJ whole genome shotgun (WGS) entry which is preliminary data.</text>
</comment>
<sequence length="529" mass="59445">MPNEFSKEFKELAFREIDFAEKEKGDPTIPLNNVTDCFQAILGISKTSVFQLKKEMKESKEEQKEEESTLHSLRRTSSSAFASSSTTTLLPRATSPKQRSGRPKNYRCGTGTTANIRRHLANSHDDAAIKCIVRDSRPFNEFRRPGMKIFLEQATPGYRGPHSKTVRRRLVPLYLQKQHDLKHQLSIVDHIALTTDLWQSGRKHYFLCVTAHYVTHQFEVKGTILSFRQFYGRKFAKRIESHLIRILIKFGIQRKIISTTTDNGSDVRSATEKNAAFGLRIHCMAHGLNLSIQNALGLWPKKKKISTTIASTTTVSSESDDSGSENESVTDESHPNSSGKDESESDGEGESEGDELEQVSALFDPKVHDLMSQDDKLNAENFIKDDYKKRAKASSKSSSSSANTISSNDPGESATTPGQASKFDQFLNKCGVKTTISSGNTKNRHLTIQQQLSKLRLLLKDNHDFMSFWSEYSSSILDLSKLARKYMAIPATSAPSEQAFSIVNYVARKNRLSLSSKSIKYTMYLKDKL</sequence>
<evidence type="ECO:0000256" key="1">
    <source>
        <dbReference type="ARBA" id="ARBA00004123"/>
    </source>
</evidence>
<keyword evidence="3" id="KW-0863">Zinc-finger</keyword>
<dbReference type="Proteomes" id="UP000677228">
    <property type="component" value="Unassembled WGS sequence"/>
</dbReference>
<feature type="compositionally biased region" description="Basic and acidic residues" evidence="6">
    <location>
        <begin position="331"/>
        <end position="342"/>
    </location>
</feature>
<keyword evidence="4" id="KW-0862">Zinc</keyword>
<gene>
    <name evidence="8" type="ORF">OVA965_LOCUS29839</name>
    <name evidence="9" type="ORF">TMI583_LOCUS30627</name>
</gene>
<evidence type="ECO:0000256" key="6">
    <source>
        <dbReference type="SAM" id="MobiDB-lite"/>
    </source>
</evidence>
<feature type="compositionally biased region" description="Basic and acidic residues" evidence="6">
    <location>
        <begin position="57"/>
        <end position="69"/>
    </location>
</feature>
<dbReference type="PANTHER" id="PTHR46481:SF10">
    <property type="entry name" value="ZINC FINGER BED DOMAIN-CONTAINING PROTEIN 39"/>
    <property type="match status" value="1"/>
</dbReference>
<feature type="region of interest" description="Disordered" evidence="6">
    <location>
        <begin position="393"/>
        <end position="419"/>
    </location>
</feature>
<dbReference type="Proteomes" id="UP000682733">
    <property type="component" value="Unassembled WGS sequence"/>
</dbReference>
<evidence type="ECO:0000256" key="4">
    <source>
        <dbReference type="ARBA" id="ARBA00022833"/>
    </source>
</evidence>
<proteinExistence type="predicted"/>
<protein>
    <recommendedName>
        <fullName evidence="7">HAT C-terminal dimerisation domain-containing protein</fullName>
    </recommendedName>
</protein>
<dbReference type="AlphaFoldDB" id="A0A8S2F1T0"/>
<dbReference type="InterPro" id="IPR052035">
    <property type="entry name" value="ZnF_BED_domain_contain"/>
</dbReference>
<accession>A0A8S2F1T0</accession>
<evidence type="ECO:0000259" key="7">
    <source>
        <dbReference type="Pfam" id="PF05699"/>
    </source>
</evidence>
<evidence type="ECO:0000313" key="10">
    <source>
        <dbReference type="Proteomes" id="UP000677228"/>
    </source>
</evidence>
<feature type="compositionally biased region" description="Polar residues" evidence="6">
    <location>
        <begin position="403"/>
        <end position="419"/>
    </location>
</feature>
<feature type="region of interest" description="Disordered" evidence="6">
    <location>
        <begin position="310"/>
        <end position="355"/>
    </location>
</feature>
<feature type="region of interest" description="Disordered" evidence="6">
    <location>
        <begin position="57"/>
        <end position="111"/>
    </location>
</feature>
<evidence type="ECO:0000313" key="9">
    <source>
        <dbReference type="EMBL" id="CAF4141372.1"/>
    </source>
</evidence>
<reference evidence="8" key="1">
    <citation type="submission" date="2021-02" db="EMBL/GenBank/DDBJ databases">
        <authorList>
            <person name="Nowell W R."/>
        </authorList>
    </citation>
    <scope>NUCLEOTIDE SEQUENCE</scope>
</reference>
<dbReference type="InterPro" id="IPR012337">
    <property type="entry name" value="RNaseH-like_sf"/>
</dbReference>
<feature type="compositionally biased region" description="Acidic residues" evidence="6">
    <location>
        <begin position="318"/>
        <end position="330"/>
    </location>
</feature>
<evidence type="ECO:0000256" key="2">
    <source>
        <dbReference type="ARBA" id="ARBA00022723"/>
    </source>
</evidence>
<feature type="domain" description="HAT C-terminal dimerisation" evidence="7">
    <location>
        <begin position="459"/>
        <end position="528"/>
    </location>
</feature>
<comment type="subcellular location">
    <subcellularLocation>
        <location evidence="1">Nucleus</location>
    </subcellularLocation>
</comment>
<evidence type="ECO:0000313" key="8">
    <source>
        <dbReference type="EMBL" id="CAF1329931.1"/>
    </source>
</evidence>
<feature type="compositionally biased region" description="Low complexity" evidence="6">
    <location>
        <begin position="75"/>
        <end position="90"/>
    </location>
</feature>
<evidence type="ECO:0000256" key="5">
    <source>
        <dbReference type="ARBA" id="ARBA00023242"/>
    </source>
</evidence>
<dbReference type="PANTHER" id="PTHR46481">
    <property type="entry name" value="ZINC FINGER BED DOMAIN-CONTAINING PROTEIN 4"/>
    <property type="match status" value="1"/>
</dbReference>
<dbReference type="GO" id="GO:0046983">
    <property type="term" value="F:protein dimerization activity"/>
    <property type="evidence" value="ECO:0007669"/>
    <property type="project" value="InterPro"/>
</dbReference>
<organism evidence="8 10">
    <name type="scientific">Didymodactylos carnosus</name>
    <dbReference type="NCBI Taxonomy" id="1234261"/>
    <lineage>
        <taxon>Eukaryota</taxon>
        <taxon>Metazoa</taxon>
        <taxon>Spiralia</taxon>
        <taxon>Gnathifera</taxon>
        <taxon>Rotifera</taxon>
        <taxon>Eurotatoria</taxon>
        <taxon>Bdelloidea</taxon>
        <taxon>Philodinida</taxon>
        <taxon>Philodinidae</taxon>
        <taxon>Didymodactylos</taxon>
    </lineage>
</organism>
<name>A0A8S2F1T0_9BILA</name>
<dbReference type="GO" id="GO:0008270">
    <property type="term" value="F:zinc ion binding"/>
    <property type="evidence" value="ECO:0007669"/>
    <property type="project" value="UniProtKB-KW"/>
</dbReference>
<dbReference type="GO" id="GO:0005634">
    <property type="term" value="C:nucleus"/>
    <property type="evidence" value="ECO:0007669"/>
    <property type="project" value="UniProtKB-SubCell"/>
</dbReference>
<dbReference type="Pfam" id="PF05699">
    <property type="entry name" value="Dimer_Tnp_hAT"/>
    <property type="match status" value="1"/>
</dbReference>
<dbReference type="EMBL" id="CAJOBA010042898">
    <property type="protein sequence ID" value="CAF4141372.1"/>
    <property type="molecule type" value="Genomic_DNA"/>
</dbReference>
<keyword evidence="2" id="KW-0479">Metal-binding</keyword>
<keyword evidence="5" id="KW-0539">Nucleus</keyword>
<dbReference type="SUPFAM" id="SSF53098">
    <property type="entry name" value="Ribonuclease H-like"/>
    <property type="match status" value="1"/>
</dbReference>
<feature type="compositionally biased region" description="Acidic residues" evidence="6">
    <location>
        <begin position="343"/>
        <end position="355"/>
    </location>
</feature>